<organism evidence="2">
    <name type="scientific">Oryza nivara</name>
    <name type="common">Indian wild rice</name>
    <name type="synonym">Oryza sativa f. spontanea</name>
    <dbReference type="NCBI Taxonomy" id="4536"/>
    <lineage>
        <taxon>Eukaryota</taxon>
        <taxon>Viridiplantae</taxon>
        <taxon>Streptophyta</taxon>
        <taxon>Embryophyta</taxon>
        <taxon>Tracheophyta</taxon>
        <taxon>Spermatophyta</taxon>
        <taxon>Magnoliopsida</taxon>
        <taxon>Liliopsida</taxon>
        <taxon>Poales</taxon>
        <taxon>Poaceae</taxon>
        <taxon>BOP clade</taxon>
        <taxon>Oryzoideae</taxon>
        <taxon>Oryzeae</taxon>
        <taxon>Oryzinae</taxon>
        <taxon>Oryza</taxon>
    </lineage>
</organism>
<dbReference type="HOGENOM" id="CLU_1621652_0_0_1"/>
<reference evidence="2" key="1">
    <citation type="submission" date="2015-04" db="UniProtKB">
        <authorList>
            <consortium name="EnsemblPlants"/>
        </authorList>
    </citation>
    <scope>IDENTIFICATION</scope>
    <source>
        <strain evidence="2">SL10</strain>
    </source>
</reference>
<feature type="region of interest" description="Disordered" evidence="1">
    <location>
        <begin position="135"/>
        <end position="164"/>
    </location>
</feature>
<sequence length="164" mass="16826">MEPLMSSSPPVDLWPGTKEGVMRAPLLASRCSDPAACCFPSSPPSAREPRLEEENVLGSFPVEAMHFSRLAVEEGGAAALASDEADAVSSSPFLCRVGGARRGSLRVAPPPAARPRRPPARCSYASWAAAGGGARPPLLPPPLLPPPHACSSSPTAVASPVAGR</sequence>
<feature type="compositionally biased region" description="Low complexity" evidence="1">
    <location>
        <begin position="149"/>
        <end position="164"/>
    </location>
</feature>
<evidence type="ECO:0000256" key="1">
    <source>
        <dbReference type="SAM" id="MobiDB-lite"/>
    </source>
</evidence>
<dbReference type="Gramene" id="ONIVA05G02460.1">
    <property type="protein sequence ID" value="ONIVA05G02460.1"/>
    <property type="gene ID" value="ONIVA05G02460"/>
</dbReference>
<proteinExistence type="predicted"/>
<dbReference type="Proteomes" id="UP000006591">
    <property type="component" value="Chromosome 5"/>
</dbReference>
<feature type="compositionally biased region" description="Pro residues" evidence="1">
    <location>
        <begin position="137"/>
        <end position="148"/>
    </location>
</feature>
<keyword evidence="3" id="KW-1185">Reference proteome</keyword>
<accession>A0A0E0H937</accession>
<dbReference type="EnsemblPlants" id="ONIVA05G02460.1">
    <property type="protein sequence ID" value="ONIVA05G02460.1"/>
    <property type="gene ID" value="ONIVA05G02460"/>
</dbReference>
<evidence type="ECO:0000313" key="2">
    <source>
        <dbReference type="EnsemblPlants" id="ONIVA05G02460.1"/>
    </source>
</evidence>
<dbReference type="AlphaFoldDB" id="A0A0E0H937"/>
<reference evidence="2" key="2">
    <citation type="submission" date="2018-04" db="EMBL/GenBank/DDBJ databases">
        <title>OnivRS2 (Oryza nivara Reference Sequence Version 2).</title>
        <authorList>
            <person name="Zhang J."/>
            <person name="Kudrna D."/>
            <person name="Lee S."/>
            <person name="Talag J."/>
            <person name="Rajasekar S."/>
            <person name="Welchert J."/>
            <person name="Hsing Y.-I."/>
            <person name="Wing R.A."/>
        </authorList>
    </citation>
    <scope>NUCLEOTIDE SEQUENCE [LARGE SCALE GENOMIC DNA]</scope>
    <source>
        <strain evidence="2">SL10</strain>
    </source>
</reference>
<protein>
    <submittedName>
        <fullName evidence="2">Uncharacterized protein</fullName>
    </submittedName>
</protein>
<name>A0A0E0H937_ORYNI</name>
<evidence type="ECO:0000313" key="3">
    <source>
        <dbReference type="Proteomes" id="UP000006591"/>
    </source>
</evidence>